<feature type="compositionally biased region" description="Basic residues" evidence="1">
    <location>
        <begin position="42"/>
        <end position="55"/>
    </location>
</feature>
<feature type="region of interest" description="Disordered" evidence="1">
    <location>
        <begin position="1"/>
        <end position="85"/>
    </location>
</feature>
<dbReference type="AlphaFoldDB" id="A0A1I4IJV2"/>
<reference evidence="2 3" key="1">
    <citation type="submission" date="2016-10" db="EMBL/GenBank/DDBJ databases">
        <authorList>
            <person name="de Groot N.N."/>
        </authorList>
    </citation>
    <scope>NUCLEOTIDE SEQUENCE [LARGE SCALE GENOMIC DNA]</scope>
    <source>
        <strain evidence="2 3">CGMCC 1.6134</strain>
    </source>
</reference>
<dbReference type="Proteomes" id="UP000199668">
    <property type="component" value="Unassembled WGS sequence"/>
</dbReference>
<dbReference type="OrthoDB" id="2945525at2"/>
<feature type="compositionally biased region" description="Basic and acidic residues" evidence="1">
    <location>
        <begin position="1"/>
        <end position="12"/>
    </location>
</feature>
<keyword evidence="3" id="KW-1185">Reference proteome</keyword>
<sequence length="154" mass="17806">MEQEEHGQKKETGPLYYIEQPAFTSLSGPGQTVSIKKNAGTGKRRKNGVRKNNRSKKAEEEQKNDDPPDEEEIPENLLEVESDSSEQTVRDLLHYIETLPHFLHPVVACETNEQYFHGDILDSTKEKITFRDRRSFEENVIQVKDIVHMRIISL</sequence>
<feature type="compositionally biased region" description="Acidic residues" evidence="1">
    <location>
        <begin position="67"/>
        <end position="84"/>
    </location>
</feature>
<evidence type="ECO:0000256" key="1">
    <source>
        <dbReference type="SAM" id="MobiDB-lite"/>
    </source>
</evidence>
<organism evidence="2 3">
    <name type="scientific">Salibacterium qingdaonense</name>
    <dbReference type="NCBI Taxonomy" id="266892"/>
    <lineage>
        <taxon>Bacteria</taxon>
        <taxon>Bacillati</taxon>
        <taxon>Bacillota</taxon>
        <taxon>Bacilli</taxon>
        <taxon>Bacillales</taxon>
        <taxon>Bacillaceae</taxon>
    </lineage>
</organism>
<evidence type="ECO:0000313" key="2">
    <source>
        <dbReference type="EMBL" id="SFL54610.1"/>
    </source>
</evidence>
<evidence type="ECO:0000313" key="3">
    <source>
        <dbReference type="Proteomes" id="UP000199668"/>
    </source>
</evidence>
<feature type="compositionally biased region" description="Basic and acidic residues" evidence="1">
    <location>
        <begin position="56"/>
        <end position="66"/>
    </location>
</feature>
<accession>A0A1I4IJV2</accession>
<dbReference type="RefSeq" id="WP_090925371.1">
    <property type="nucleotide sequence ID" value="NZ_FOTY01000002.1"/>
</dbReference>
<dbReference type="EMBL" id="FOTY01000002">
    <property type="protein sequence ID" value="SFL54610.1"/>
    <property type="molecule type" value="Genomic_DNA"/>
</dbReference>
<proteinExistence type="predicted"/>
<evidence type="ECO:0008006" key="4">
    <source>
        <dbReference type="Google" id="ProtNLM"/>
    </source>
</evidence>
<gene>
    <name evidence="2" type="ORF">SAMN04488054_10290</name>
</gene>
<name>A0A1I4IJV2_9BACI</name>
<feature type="compositionally biased region" description="Polar residues" evidence="1">
    <location>
        <begin position="22"/>
        <end position="35"/>
    </location>
</feature>
<protein>
    <recommendedName>
        <fullName evidence="4">Spore coat protein CotO</fullName>
    </recommendedName>
</protein>